<dbReference type="Proteomes" id="UP000239469">
    <property type="component" value="Unassembled WGS sequence"/>
</dbReference>
<dbReference type="RefSeq" id="WP_106075683.1">
    <property type="nucleotide sequence ID" value="NZ_MTBD01000004.1"/>
</dbReference>
<dbReference type="AlphaFoldDB" id="A0A2S9X986"/>
<dbReference type="EMBL" id="MTBD01000004">
    <property type="protein sequence ID" value="PRP72300.1"/>
    <property type="molecule type" value="Genomic_DNA"/>
</dbReference>
<accession>A0A2S9X986</accession>
<comment type="caution">
    <text evidence="2">The sequence shown here is derived from an EMBL/GenBank/DDBJ whole genome shotgun (WGS) entry which is preliminary data.</text>
</comment>
<dbReference type="PROSITE" id="PS01054">
    <property type="entry name" value="TRANSALDOLASE_1"/>
    <property type="match status" value="1"/>
</dbReference>
<evidence type="ECO:0008006" key="4">
    <source>
        <dbReference type="Google" id="ProtNLM"/>
    </source>
</evidence>
<gene>
    <name evidence="2" type="ORF">BUE93_02355</name>
</gene>
<dbReference type="InterPro" id="IPR001585">
    <property type="entry name" value="TAL/FSA"/>
</dbReference>
<dbReference type="SUPFAM" id="SSF51569">
    <property type="entry name" value="Aldolase"/>
    <property type="match status" value="1"/>
</dbReference>
<dbReference type="InterPro" id="IPR013785">
    <property type="entry name" value="Aldolase_TIM"/>
</dbReference>
<reference evidence="2 3" key="1">
    <citation type="submission" date="2017-01" db="EMBL/GenBank/DDBJ databases">
        <title>New insights into the genetic diversity of Chromobacterium isolated from tropical freshwater lake.</title>
        <authorList>
            <person name="Santos A.B."/>
            <person name="Nascimento A.M."/>
            <person name="Da Silva P.C."/>
        </authorList>
    </citation>
    <scope>NUCLEOTIDE SEQUENCE [LARGE SCALE GENOMIC DNA]</scope>
    <source>
        <strain evidence="2 3">56AF</strain>
    </source>
</reference>
<organism evidence="2 3">
    <name type="scientific">Chromobacterium amazonense</name>
    <dbReference type="NCBI Taxonomy" id="1382803"/>
    <lineage>
        <taxon>Bacteria</taxon>
        <taxon>Pseudomonadati</taxon>
        <taxon>Pseudomonadota</taxon>
        <taxon>Betaproteobacteria</taxon>
        <taxon>Neisseriales</taxon>
        <taxon>Chromobacteriaceae</taxon>
        <taxon>Chromobacterium</taxon>
    </lineage>
</organism>
<evidence type="ECO:0000256" key="1">
    <source>
        <dbReference type="ARBA" id="ARBA00023270"/>
    </source>
</evidence>
<dbReference type="PANTHER" id="PTHR10683">
    <property type="entry name" value="TRANSALDOLASE"/>
    <property type="match status" value="1"/>
</dbReference>
<name>A0A2S9X986_9NEIS</name>
<evidence type="ECO:0000313" key="3">
    <source>
        <dbReference type="Proteomes" id="UP000239469"/>
    </source>
</evidence>
<dbReference type="GO" id="GO:0005975">
    <property type="term" value="P:carbohydrate metabolic process"/>
    <property type="evidence" value="ECO:0007669"/>
    <property type="project" value="InterPro"/>
</dbReference>
<keyword evidence="1" id="KW-0704">Schiff base</keyword>
<proteinExistence type="predicted"/>
<dbReference type="OrthoDB" id="9807051at2"/>
<dbReference type="Gene3D" id="3.20.20.70">
    <property type="entry name" value="Aldolase class I"/>
    <property type="match status" value="1"/>
</dbReference>
<dbReference type="InterPro" id="IPR018225">
    <property type="entry name" value="Transaldolase_AS"/>
</dbReference>
<dbReference type="Pfam" id="PF00923">
    <property type="entry name" value="TAL_FSA"/>
    <property type="match status" value="1"/>
</dbReference>
<sequence>MEVWLDTIDLDTIRHARQLGIIAGVTTNPAILGGAEETIEPLLARLLDIQPGRLAVQVTRDDAAGQIAQARKIAALSERIVIKIPAVGEGFQAMATLEREGIKTLATTIFEPRQIIMAGMVGASYAAPYVNRIEKSTGDAWLVIETAQHVLDHYGYQTKIMGAAIKSTEQFVRCASLGIAAITLPANNYQQIFASSTDIDDSLQQFAAAWKSNRFATTSNLFQL</sequence>
<dbReference type="PANTHER" id="PTHR10683:SF40">
    <property type="entry name" value="FRUCTOSE-6-PHOSPHATE ALDOLASE 1-RELATED"/>
    <property type="match status" value="1"/>
</dbReference>
<evidence type="ECO:0000313" key="2">
    <source>
        <dbReference type="EMBL" id="PRP72300.1"/>
    </source>
</evidence>
<protein>
    <recommendedName>
        <fullName evidence="4">Fructose-6-phosphate aldolase</fullName>
    </recommendedName>
</protein>